<evidence type="ECO:0000313" key="2">
    <source>
        <dbReference type="Proteomes" id="UP000235828"/>
    </source>
</evidence>
<dbReference type="RefSeq" id="WP_102524789.1">
    <property type="nucleotide sequence ID" value="NZ_LT960612.1"/>
</dbReference>
<name>A0A2N8ZL08_9VIBR</name>
<dbReference type="OrthoDB" id="7058586at2"/>
<dbReference type="KEGG" id="vta:B0961"/>
<dbReference type="InterPro" id="IPR021295">
    <property type="entry name" value="DUF2867"/>
</dbReference>
<dbReference type="EMBL" id="LT960612">
    <property type="protein sequence ID" value="SON52572.1"/>
    <property type="molecule type" value="Genomic_DNA"/>
</dbReference>
<gene>
    <name evidence="1" type="ORF">VTAP4600_B0961</name>
</gene>
<keyword evidence="2" id="KW-1185">Reference proteome</keyword>
<dbReference type="Proteomes" id="UP000235828">
    <property type="component" value="Chromosome B"/>
</dbReference>
<evidence type="ECO:0000313" key="1">
    <source>
        <dbReference type="EMBL" id="SON52572.1"/>
    </source>
</evidence>
<proteinExistence type="predicted"/>
<sequence>MAIPENTMISKLTENAYFSDTHHVNIHYEGQSALELYMRMAQETPSWVNRLMTLRNQIVSRLGLKHLGKMADFSVDKPSNEYQVGDQLGIFSIYSLNHEEVILEDRDKHLDVRLSFFIDPNGDTATLHASSVVHVKNTFGKVYMFFVAPVHKLIVPATLKRLPQG</sequence>
<dbReference type="Pfam" id="PF11066">
    <property type="entry name" value="DUF2867"/>
    <property type="match status" value="1"/>
</dbReference>
<organism evidence="1 2">
    <name type="scientific">Vibrio tapetis subsp. tapetis</name>
    <dbReference type="NCBI Taxonomy" id="1671868"/>
    <lineage>
        <taxon>Bacteria</taxon>
        <taxon>Pseudomonadati</taxon>
        <taxon>Pseudomonadota</taxon>
        <taxon>Gammaproteobacteria</taxon>
        <taxon>Vibrionales</taxon>
        <taxon>Vibrionaceae</taxon>
        <taxon>Vibrio</taxon>
    </lineage>
</organism>
<dbReference type="AlphaFoldDB" id="A0A2N8ZL08"/>
<accession>A0A2N8ZL08</accession>
<reference evidence="1 2" key="1">
    <citation type="submission" date="2017-10" db="EMBL/GenBank/DDBJ databases">
        <authorList>
            <person name="Banno H."/>
            <person name="Chua N.-H."/>
        </authorList>
    </citation>
    <scope>NUCLEOTIDE SEQUENCE [LARGE SCALE GENOMIC DNA]</scope>
    <source>
        <strain evidence="1">Vibrio tapetis CECT4600</strain>
    </source>
</reference>
<protein>
    <recommendedName>
        <fullName evidence="3">DUF2867 domain-containing protein</fullName>
    </recommendedName>
</protein>
<evidence type="ECO:0008006" key="3">
    <source>
        <dbReference type="Google" id="ProtNLM"/>
    </source>
</evidence>